<keyword evidence="5 7" id="KW-1133">Transmembrane helix</keyword>
<dbReference type="Pfam" id="PF07690">
    <property type="entry name" value="MFS_1"/>
    <property type="match status" value="1"/>
</dbReference>
<feature type="transmembrane region" description="Helical" evidence="7">
    <location>
        <begin position="7"/>
        <end position="28"/>
    </location>
</feature>
<keyword evidence="6 7" id="KW-0472">Membrane</keyword>
<dbReference type="Gene3D" id="1.20.1250.20">
    <property type="entry name" value="MFS general substrate transporter like domains"/>
    <property type="match status" value="1"/>
</dbReference>
<dbReference type="EMBL" id="AZGM01000129">
    <property type="protein sequence ID" value="KRM25294.1"/>
    <property type="molecule type" value="Genomic_DNA"/>
</dbReference>
<dbReference type="PANTHER" id="PTHR43124:SF3">
    <property type="entry name" value="CHLORAMPHENICOL EFFLUX PUMP RV0191"/>
    <property type="match status" value="1"/>
</dbReference>
<feature type="transmembrane region" description="Helical" evidence="7">
    <location>
        <begin position="289"/>
        <end position="308"/>
    </location>
</feature>
<comment type="caution">
    <text evidence="9">The sequence shown here is derived from an EMBL/GenBank/DDBJ whole genome shotgun (WGS) entry which is preliminary data.</text>
</comment>
<evidence type="ECO:0000259" key="8">
    <source>
        <dbReference type="PROSITE" id="PS50850"/>
    </source>
</evidence>
<dbReference type="GO" id="GO:0022857">
    <property type="term" value="F:transmembrane transporter activity"/>
    <property type="evidence" value="ECO:0007669"/>
    <property type="project" value="InterPro"/>
</dbReference>
<feature type="transmembrane region" description="Helical" evidence="7">
    <location>
        <begin position="133"/>
        <end position="156"/>
    </location>
</feature>
<evidence type="ECO:0000313" key="9">
    <source>
        <dbReference type="EMBL" id="KRM25294.1"/>
    </source>
</evidence>
<dbReference type="RefSeq" id="WP_047768504.1">
    <property type="nucleotide sequence ID" value="NZ_AZGM01000129.1"/>
</dbReference>
<evidence type="ECO:0000256" key="6">
    <source>
        <dbReference type="ARBA" id="ARBA00023136"/>
    </source>
</evidence>
<feature type="transmembrane region" description="Helical" evidence="7">
    <location>
        <begin position="101"/>
        <end position="121"/>
    </location>
</feature>
<dbReference type="PROSITE" id="PS51257">
    <property type="entry name" value="PROKAR_LIPOPROTEIN"/>
    <property type="match status" value="1"/>
</dbReference>
<feature type="transmembrane region" description="Helical" evidence="7">
    <location>
        <begin position="40"/>
        <end position="60"/>
    </location>
</feature>
<feature type="transmembrane region" description="Helical" evidence="7">
    <location>
        <begin position="329"/>
        <end position="349"/>
    </location>
</feature>
<evidence type="ECO:0000256" key="7">
    <source>
        <dbReference type="SAM" id="Phobius"/>
    </source>
</evidence>
<feature type="domain" description="Major facilitator superfamily (MFS) profile" evidence="8">
    <location>
        <begin position="6"/>
        <end position="384"/>
    </location>
</feature>
<dbReference type="InterPro" id="IPR011701">
    <property type="entry name" value="MFS"/>
</dbReference>
<dbReference type="InterPro" id="IPR050189">
    <property type="entry name" value="MFS_Efflux_Transporters"/>
</dbReference>
<dbReference type="GO" id="GO:0005886">
    <property type="term" value="C:plasma membrane"/>
    <property type="evidence" value="ECO:0007669"/>
    <property type="project" value="UniProtKB-SubCell"/>
</dbReference>
<gene>
    <name evidence="9" type="ORF">FD32_GL000898</name>
</gene>
<feature type="transmembrane region" description="Helical" evidence="7">
    <location>
        <begin position="202"/>
        <end position="224"/>
    </location>
</feature>
<evidence type="ECO:0000256" key="2">
    <source>
        <dbReference type="ARBA" id="ARBA00022448"/>
    </source>
</evidence>
<feature type="transmembrane region" description="Helical" evidence="7">
    <location>
        <begin position="265"/>
        <end position="283"/>
    </location>
</feature>
<keyword evidence="2" id="KW-0813">Transport</keyword>
<evidence type="ECO:0000256" key="1">
    <source>
        <dbReference type="ARBA" id="ARBA00004651"/>
    </source>
</evidence>
<dbReference type="SUPFAM" id="SSF103473">
    <property type="entry name" value="MFS general substrate transporter"/>
    <property type="match status" value="1"/>
</dbReference>
<reference evidence="9 10" key="1">
    <citation type="journal article" date="2015" name="Genome Announc.">
        <title>Expanding the biotechnology potential of lactobacilli through comparative genomics of 213 strains and associated genera.</title>
        <authorList>
            <person name="Sun Z."/>
            <person name="Harris H.M."/>
            <person name="McCann A."/>
            <person name="Guo C."/>
            <person name="Argimon S."/>
            <person name="Zhang W."/>
            <person name="Yang X."/>
            <person name="Jeffery I.B."/>
            <person name="Cooney J.C."/>
            <person name="Kagawa T.F."/>
            <person name="Liu W."/>
            <person name="Song Y."/>
            <person name="Salvetti E."/>
            <person name="Wrobel A."/>
            <person name="Rasinkangas P."/>
            <person name="Parkhill J."/>
            <person name="Rea M.C."/>
            <person name="O'Sullivan O."/>
            <person name="Ritari J."/>
            <person name="Douillard F.P."/>
            <person name="Paul Ross R."/>
            <person name="Yang R."/>
            <person name="Briner A.E."/>
            <person name="Felis G.E."/>
            <person name="de Vos W.M."/>
            <person name="Barrangou R."/>
            <person name="Klaenhammer T.R."/>
            <person name="Caufield P.W."/>
            <person name="Cui Y."/>
            <person name="Zhang H."/>
            <person name="O'Toole P.W."/>
        </authorList>
    </citation>
    <scope>NUCLEOTIDE SEQUENCE [LARGE SCALE GENOMIC DNA]</scope>
    <source>
        <strain evidence="9 10">DSM 6035</strain>
    </source>
</reference>
<dbReference type="InterPro" id="IPR020846">
    <property type="entry name" value="MFS_dom"/>
</dbReference>
<dbReference type="CDD" id="cd17324">
    <property type="entry name" value="MFS_NepI_like"/>
    <property type="match status" value="1"/>
</dbReference>
<feature type="transmembrane region" description="Helical" evidence="7">
    <location>
        <begin position="361"/>
        <end position="381"/>
    </location>
</feature>
<dbReference type="PANTHER" id="PTHR43124">
    <property type="entry name" value="PURINE EFFLUX PUMP PBUE"/>
    <property type="match status" value="1"/>
</dbReference>
<evidence type="ECO:0000256" key="3">
    <source>
        <dbReference type="ARBA" id="ARBA00022475"/>
    </source>
</evidence>
<feature type="transmembrane region" description="Helical" evidence="7">
    <location>
        <begin position="236"/>
        <end position="253"/>
    </location>
</feature>
<protein>
    <submittedName>
        <fullName evidence="9">Transporter, major facilitator family protein</fullName>
    </submittedName>
</protein>
<evidence type="ECO:0000313" key="10">
    <source>
        <dbReference type="Proteomes" id="UP000051412"/>
    </source>
</evidence>
<comment type="subcellular location">
    <subcellularLocation>
        <location evidence="1">Cell membrane</location>
        <topology evidence="1">Multi-pass membrane protein</topology>
    </subcellularLocation>
</comment>
<evidence type="ECO:0000256" key="5">
    <source>
        <dbReference type="ARBA" id="ARBA00022989"/>
    </source>
</evidence>
<dbReference type="PATRIC" id="fig|1423782.4.peg.928"/>
<feature type="transmembrane region" description="Helical" evidence="7">
    <location>
        <begin position="162"/>
        <end position="181"/>
    </location>
</feature>
<dbReference type="InterPro" id="IPR036259">
    <property type="entry name" value="MFS_trans_sf"/>
</dbReference>
<dbReference type="Proteomes" id="UP000051412">
    <property type="component" value="Unassembled WGS sequence"/>
</dbReference>
<keyword evidence="4 7" id="KW-0812">Transmembrane</keyword>
<name>A0A0R1X558_9LACO</name>
<organism evidence="9 10">
    <name type="scientific">Limosilactobacillus panis DSM 6035</name>
    <dbReference type="NCBI Taxonomy" id="1423782"/>
    <lineage>
        <taxon>Bacteria</taxon>
        <taxon>Bacillati</taxon>
        <taxon>Bacillota</taxon>
        <taxon>Bacilli</taxon>
        <taxon>Lactobacillales</taxon>
        <taxon>Lactobacillaceae</taxon>
        <taxon>Limosilactobacillus</taxon>
    </lineage>
</organism>
<evidence type="ECO:0000256" key="4">
    <source>
        <dbReference type="ARBA" id="ARBA00022692"/>
    </source>
</evidence>
<keyword evidence="10" id="KW-1185">Reference proteome</keyword>
<dbReference type="PROSITE" id="PS50850">
    <property type="entry name" value="MFS"/>
    <property type="match status" value="1"/>
</dbReference>
<dbReference type="OrthoDB" id="9788453at2"/>
<sequence>MKYRLQAILFVFIAFMLGCNEYMIVGVLPDIAHEYHDSLSRLGLLVTVFALIYAVFTPIITSLANRWRRHHVLLWLMVIFLVGNTWSALATNFISLLLSRILTATVAGAIISLVLIMASFVAPREKRASLVSWVFAGFSIASVVGIPIGTIISTTFSWHDSFWMVTVITVLAFAFLFWLVPKDTLQVKSSLGKQFVLFKDSRVILGVIFVVSICAADYTIFTYIRPLITNEMGFNNTWLNWLLFATGVFFIFGNKFGGVLADRGGVHRLPVIYLIMTVLYLAFGPLLSFKWLAILVVGLLCIAFSCYGSSTQLMFLDIAEKEYPQSLDLASSLNSIFANIGISLGSLTASQTMHFTTMNHLGYVGSVYALLATVLVIILSHRYTGMRYPVR</sequence>
<accession>A0A0R1X558</accession>
<proteinExistence type="predicted"/>
<feature type="transmembrane region" description="Helical" evidence="7">
    <location>
        <begin position="72"/>
        <end position="95"/>
    </location>
</feature>
<dbReference type="AlphaFoldDB" id="A0A0R1X558"/>
<keyword evidence="3" id="KW-1003">Cell membrane</keyword>